<keyword evidence="4 8" id="KW-1133">Transmembrane helix</keyword>
<evidence type="ECO:0000256" key="7">
    <source>
        <dbReference type="SAM" id="MobiDB-lite"/>
    </source>
</evidence>
<feature type="transmembrane region" description="Helical" evidence="8">
    <location>
        <begin position="416"/>
        <end position="433"/>
    </location>
</feature>
<feature type="transmembrane region" description="Helical" evidence="8">
    <location>
        <begin position="239"/>
        <end position="261"/>
    </location>
</feature>
<keyword evidence="2" id="KW-0813">Transport</keyword>
<evidence type="ECO:0000256" key="3">
    <source>
        <dbReference type="ARBA" id="ARBA00022692"/>
    </source>
</evidence>
<dbReference type="InterPro" id="IPR020846">
    <property type="entry name" value="MFS_dom"/>
</dbReference>
<keyword evidence="3 8" id="KW-0812">Transmembrane</keyword>
<evidence type="ECO:0000256" key="6">
    <source>
        <dbReference type="ARBA" id="ARBA00024338"/>
    </source>
</evidence>
<name>A0AAD8YMR4_9STRA</name>
<dbReference type="SUPFAM" id="SSF103473">
    <property type="entry name" value="MFS general substrate transporter"/>
    <property type="match status" value="1"/>
</dbReference>
<accession>A0AAD8YMR4</accession>
<dbReference type="Gene3D" id="1.20.1250.20">
    <property type="entry name" value="MFS general substrate transporter like domains"/>
    <property type="match status" value="1"/>
</dbReference>
<evidence type="ECO:0000313" key="11">
    <source>
        <dbReference type="Proteomes" id="UP001224775"/>
    </source>
</evidence>
<evidence type="ECO:0000256" key="2">
    <source>
        <dbReference type="ARBA" id="ARBA00022448"/>
    </source>
</evidence>
<feature type="transmembrane region" description="Helical" evidence="8">
    <location>
        <begin position="514"/>
        <end position="536"/>
    </location>
</feature>
<comment type="subcellular location">
    <subcellularLocation>
        <location evidence="1">Membrane</location>
        <topology evidence="1">Multi-pass membrane protein</topology>
    </subcellularLocation>
</comment>
<dbReference type="PANTHER" id="PTHR23505">
    <property type="entry name" value="SPINSTER"/>
    <property type="match status" value="1"/>
</dbReference>
<feature type="domain" description="Major facilitator superfamily (MFS) profile" evidence="9">
    <location>
        <begin position="79"/>
        <end position="559"/>
    </location>
</feature>
<organism evidence="10 11">
    <name type="scientific">Skeletonema marinoi</name>
    <dbReference type="NCBI Taxonomy" id="267567"/>
    <lineage>
        <taxon>Eukaryota</taxon>
        <taxon>Sar</taxon>
        <taxon>Stramenopiles</taxon>
        <taxon>Ochrophyta</taxon>
        <taxon>Bacillariophyta</taxon>
        <taxon>Coscinodiscophyceae</taxon>
        <taxon>Thalassiosirophycidae</taxon>
        <taxon>Thalassiosirales</taxon>
        <taxon>Skeletonemataceae</taxon>
        <taxon>Skeletonema</taxon>
        <taxon>Skeletonema marinoi-dohrnii complex</taxon>
    </lineage>
</organism>
<evidence type="ECO:0000313" key="10">
    <source>
        <dbReference type="EMBL" id="KAK1748115.1"/>
    </source>
</evidence>
<feature type="transmembrane region" description="Helical" evidence="8">
    <location>
        <begin position="477"/>
        <end position="499"/>
    </location>
</feature>
<dbReference type="PANTHER" id="PTHR23505:SF52">
    <property type="entry name" value="MAJOR FACILITATOR SUPERFAMILY PROTEIN"/>
    <property type="match status" value="1"/>
</dbReference>
<evidence type="ECO:0000256" key="8">
    <source>
        <dbReference type="SAM" id="Phobius"/>
    </source>
</evidence>
<feature type="transmembrane region" description="Helical" evidence="8">
    <location>
        <begin position="349"/>
        <end position="371"/>
    </location>
</feature>
<gene>
    <name evidence="10" type="ORF">QTG54_000054</name>
</gene>
<feature type="compositionally biased region" description="Low complexity" evidence="7">
    <location>
        <begin position="275"/>
        <end position="292"/>
    </location>
</feature>
<proteinExistence type="inferred from homology"/>
<feature type="region of interest" description="Disordered" evidence="7">
    <location>
        <begin position="275"/>
        <end position="296"/>
    </location>
</feature>
<sequence>MHQFRHHATGNKANAYNRVKTNTLGLHDDDDDSFHNEQHQSALTLRSTPTDREEQDEGTITSQPASSSSFQDISIIVFPLLLIYISNQWSRYSISYLVDFSPDNAAATFTAMNVDLEFTKSQYGLLASTAFTFLFAFSSLIAGSLADKYDRKLLTLSSCLVWTLATLAQSQAQTYDEVLIARVVMGGACAFAAPAAYTLIADKISKDKLAFANSLYGSGVYLGGALASLSLLLDNNMGWRGTLGVIGGFGVAATIVSGILLPSDGDRNIVVDAASNGNDASSSSSTTQQQSEDGGENNLFSSAGQILSIPRVQFLFVASFLRFCSGLMIGVWAAPYFKQAFPDDAAQYAVVNAFIVGGLGMTSGILGGYIADGLGSWVKKSNEEALSGADTEEGTPSSTGMPSILRDNFDEETIRLLLPIVGSLLAIPAWYQATHAGTNFEASMFWLGVEYLVAECWFGPTIAVLQSSVGASRTGTAQGLFVLTGAFANSAPTLLGWIYGNKVIDSTTSSSSEVLAGLLSVGVCAGYLLSSVFFLVSASASANGGGGLQRVAQDTKDEE</sequence>
<dbReference type="GO" id="GO:0022857">
    <property type="term" value="F:transmembrane transporter activity"/>
    <property type="evidence" value="ECO:0007669"/>
    <property type="project" value="InterPro"/>
</dbReference>
<feature type="transmembrane region" description="Helical" evidence="8">
    <location>
        <begin position="178"/>
        <end position="200"/>
    </location>
</feature>
<evidence type="ECO:0000256" key="1">
    <source>
        <dbReference type="ARBA" id="ARBA00004141"/>
    </source>
</evidence>
<dbReference type="Pfam" id="PF07690">
    <property type="entry name" value="MFS_1"/>
    <property type="match status" value="1"/>
</dbReference>
<protein>
    <submittedName>
        <fullName evidence="10">MFS transporter</fullName>
    </submittedName>
</protein>
<keyword evidence="5 8" id="KW-0472">Membrane</keyword>
<dbReference type="InterPro" id="IPR011701">
    <property type="entry name" value="MFS"/>
</dbReference>
<feature type="region of interest" description="Disordered" evidence="7">
    <location>
        <begin position="27"/>
        <end position="66"/>
    </location>
</feature>
<dbReference type="EMBL" id="JATAAI010000001">
    <property type="protein sequence ID" value="KAK1748115.1"/>
    <property type="molecule type" value="Genomic_DNA"/>
</dbReference>
<feature type="transmembrane region" description="Helical" evidence="8">
    <location>
        <begin position="445"/>
        <end position="465"/>
    </location>
</feature>
<evidence type="ECO:0000259" key="9">
    <source>
        <dbReference type="PROSITE" id="PS50850"/>
    </source>
</evidence>
<evidence type="ECO:0000256" key="5">
    <source>
        <dbReference type="ARBA" id="ARBA00023136"/>
    </source>
</evidence>
<dbReference type="InterPro" id="IPR044770">
    <property type="entry name" value="MFS_spinster-like"/>
</dbReference>
<feature type="transmembrane region" description="Helical" evidence="8">
    <location>
        <begin position="314"/>
        <end position="337"/>
    </location>
</feature>
<reference evidence="10" key="1">
    <citation type="submission" date="2023-06" db="EMBL/GenBank/DDBJ databases">
        <title>Survivors Of The Sea: Transcriptome response of Skeletonema marinoi to long-term dormancy.</title>
        <authorList>
            <person name="Pinder M.I.M."/>
            <person name="Kourtchenko O."/>
            <person name="Robertson E.K."/>
            <person name="Larsson T."/>
            <person name="Maumus F."/>
            <person name="Osuna-Cruz C.M."/>
            <person name="Vancaester E."/>
            <person name="Stenow R."/>
            <person name="Vandepoele K."/>
            <person name="Ploug H."/>
            <person name="Bruchert V."/>
            <person name="Godhe A."/>
            <person name="Topel M."/>
        </authorList>
    </citation>
    <scope>NUCLEOTIDE SEQUENCE</scope>
    <source>
        <strain evidence="10">R05AC</strain>
    </source>
</reference>
<feature type="transmembrane region" description="Helical" evidence="8">
    <location>
        <begin position="123"/>
        <end position="146"/>
    </location>
</feature>
<comment type="similarity">
    <text evidence="6">Belongs to the major facilitator superfamily. Spinster (TC 2.A.1.49) family.</text>
</comment>
<dbReference type="PROSITE" id="PS50850">
    <property type="entry name" value="MFS"/>
    <property type="match status" value="1"/>
</dbReference>
<dbReference type="GO" id="GO:0016020">
    <property type="term" value="C:membrane"/>
    <property type="evidence" value="ECO:0007669"/>
    <property type="project" value="UniProtKB-SubCell"/>
</dbReference>
<feature type="transmembrane region" description="Helical" evidence="8">
    <location>
        <begin position="212"/>
        <end position="233"/>
    </location>
</feature>
<comment type="caution">
    <text evidence="10">The sequence shown here is derived from an EMBL/GenBank/DDBJ whole genome shotgun (WGS) entry which is preliminary data.</text>
</comment>
<feature type="compositionally biased region" description="Polar residues" evidence="7">
    <location>
        <begin position="39"/>
        <end position="48"/>
    </location>
</feature>
<keyword evidence="11" id="KW-1185">Reference proteome</keyword>
<dbReference type="InterPro" id="IPR036259">
    <property type="entry name" value="MFS_trans_sf"/>
</dbReference>
<dbReference type="Proteomes" id="UP001224775">
    <property type="component" value="Unassembled WGS sequence"/>
</dbReference>
<evidence type="ECO:0000256" key="4">
    <source>
        <dbReference type="ARBA" id="ARBA00022989"/>
    </source>
</evidence>
<dbReference type="AlphaFoldDB" id="A0AAD8YMR4"/>